<dbReference type="PROSITE" id="PS00292">
    <property type="entry name" value="CYCLINS"/>
    <property type="match status" value="1"/>
</dbReference>
<dbReference type="InterPro" id="IPR013763">
    <property type="entry name" value="Cyclin-like_dom"/>
</dbReference>
<dbReference type="GO" id="GO:0051726">
    <property type="term" value="P:regulation of cell cycle"/>
    <property type="evidence" value="ECO:0007669"/>
    <property type="project" value="UniProtKB-ARBA"/>
</dbReference>
<keyword evidence="9" id="KW-1185">Reference proteome</keyword>
<evidence type="ECO:0000256" key="3">
    <source>
        <dbReference type="ARBA" id="ARBA00023127"/>
    </source>
</evidence>
<dbReference type="Gene3D" id="1.10.472.10">
    <property type="entry name" value="Cyclin-like"/>
    <property type="match status" value="2"/>
</dbReference>
<evidence type="ECO:0008006" key="10">
    <source>
        <dbReference type="Google" id="ProtNLM"/>
    </source>
</evidence>
<comment type="similarity">
    <text evidence="1 5">Belongs to the cyclin family.</text>
</comment>
<dbReference type="InterPro" id="IPR048258">
    <property type="entry name" value="Cyclins_cyclin-box"/>
</dbReference>
<dbReference type="Pfam" id="PF02984">
    <property type="entry name" value="Cyclin_C"/>
    <property type="match status" value="1"/>
</dbReference>
<dbReference type="SMART" id="SM01332">
    <property type="entry name" value="Cyclin_C"/>
    <property type="match status" value="1"/>
</dbReference>
<comment type="caution">
    <text evidence="8">The sequence shown here is derived from an EMBL/GenBank/DDBJ whole genome shotgun (WGS) entry which is preliminary data.</text>
</comment>
<keyword evidence="2" id="KW-0132">Cell division</keyword>
<dbReference type="InterPro" id="IPR004367">
    <property type="entry name" value="Cyclin_C-dom"/>
</dbReference>
<name>A0A9W9KG23_9EURO</name>
<dbReference type="Pfam" id="PF00134">
    <property type="entry name" value="Cyclin_N"/>
    <property type="match status" value="1"/>
</dbReference>
<dbReference type="EMBL" id="JAPQKI010000004">
    <property type="protein sequence ID" value="KAJ5103817.1"/>
    <property type="molecule type" value="Genomic_DNA"/>
</dbReference>
<dbReference type="CDD" id="cd20559">
    <property type="entry name" value="CYCLIN_ScCLN_like"/>
    <property type="match status" value="1"/>
</dbReference>
<feature type="domain" description="Cyclin-like" evidence="6">
    <location>
        <begin position="97"/>
        <end position="183"/>
    </location>
</feature>
<accession>A0A9W9KG23</accession>
<dbReference type="GO" id="GO:0044843">
    <property type="term" value="P:cell cycle G1/S phase transition"/>
    <property type="evidence" value="ECO:0007669"/>
    <property type="project" value="UniProtKB-ARBA"/>
</dbReference>
<dbReference type="AlphaFoldDB" id="A0A9W9KG23"/>
<evidence type="ECO:0000259" key="7">
    <source>
        <dbReference type="SMART" id="SM01332"/>
    </source>
</evidence>
<organism evidence="8 9">
    <name type="scientific">Penicillium argentinense</name>
    <dbReference type="NCBI Taxonomy" id="1131581"/>
    <lineage>
        <taxon>Eukaryota</taxon>
        <taxon>Fungi</taxon>
        <taxon>Dikarya</taxon>
        <taxon>Ascomycota</taxon>
        <taxon>Pezizomycotina</taxon>
        <taxon>Eurotiomycetes</taxon>
        <taxon>Eurotiomycetidae</taxon>
        <taxon>Eurotiales</taxon>
        <taxon>Aspergillaceae</taxon>
        <taxon>Penicillium</taxon>
    </lineage>
</organism>
<dbReference type="RefSeq" id="XP_056477197.1">
    <property type="nucleotide sequence ID" value="XM_056616840.1"/>
</dbReference>
<evidence type="ECO:0000313" key="9">
    <source>
        <dbReference type="Proteomes" id="UP001149074"/>
    </source>
</evidence>
<evidence type="ECO:0000256" key="1">
    <source>
        <dbReference type="ARBA" id="ARBA00008742"/>
    </source>
</evidence>
<reference evidence="8" key="2">
    <citation type="journal article" date="2023" name="IMA Fungus">
        <title>Comparative genomic study of the Penicillium genus elucidates a diverse pangenome and 15 lateral gene transfer events.</title>
        <authorList>
            <person name="Petersen C."/>
            <person name="Sorensen T."/>
            <person name="Nielsen M.R."/>
            <person name="Sondergaard T.E."/>
            <person name="Sorensen J.L."/>
            <person name="Fitzpatrick D.A."/>
            <person name="Frisvad J.C."/>
            <person name="Nielsen K.L."/>
        </authorList>
    </citation>
    <scope>NUCLEOTIDE SEQUENCE</scope>
    <source>
        <strain evidence="8">IBT 30761</strain>
    </source>
</reference>
<keyword evidence="3 5" id="KW-0195">Cyclin</keyword>
<evidence type="ECO:0000313" key="8">
    <source>
        <dbReference type="EMBL" id="KAJ5103817.1"/>
    </source>
</evidence>
<evidence type="ECO:0000259" key="6">
    <source>
        <dbReference type="SMART" id="SM00385"/>
    </source>
</evidence>
<dbReference type="PANTHER" id="PTHR10177">
    <property type="entry name" value="CYCLINS"/>
    <property type="match status" value="1"/>
</dbReference>
<dbReference type="FunFam" id="1.10.472.10:FF:000065">
    <property type="entry name" value="G1/S-specific cyclin Cln1"/>
    <property type="match status" value="1"/>
</dbReference>
<dbReference type="Proteomes" id="UP001149074">
    <property type="component" value="Unassembled WGS sequence"/>
</dbReference>
<dbReference type="SUPFAM" id="SSF47954">
    <property type="entry name" value="Cyclin-like"/>
    <property type="match status" value="2"/>
</dbReference>
<evidence type="ECO:0000256" key="4">
    <source>
        <dbReference type="ARBA" id="ARBA00023306"/>
    </source>
</evidence>
<feature type="domain" description="Cyclin C-terminal" evidence="7">
    <location>
        <begin position="192"/>
        <end position="299"/>
    </location>
</feature>
<dbReference type="InterPro" id="IPR036915">
    <property type="entry name" value="Cyclin-like_sf"/>
</dbReference>
<gene>
    <name evidence="8" type="ORF">N7532_004346</name>
</gene>
<proteinExistence type="inferred from homology"/>
<dbReference type="InterPro" id="IPR039361">
    <property type="entry name" value="Cyclin"/>
</dbReference>
<dbReference type="GO" id="GO:0016538">
    <property type="term" value="F:cyclin-dependent protein serine/threonine kinase regulator activity"/>
    <property type="evidence" value="ECO:0007669"/>
    <property type="project" value="UniProtKB-ARBA"/>
</dbReference>
<evidence type="ECO:0000256" key="2">
    <source>
        <dbReference type="ARBA" id="ARBA00022618"/>
    </source>
</evidence>
<sequence>MDFMRPRSGFQPCETFFVEDDFHHAREERLANEEHDKHVSRERQFVIADQLSRLTSEELRDDVLQHMLEMDSQTIPDVESIDIQTEIQWFMRPYLLDFLIEAHTAFQLMPSTLFLAINLLDRYCSKRVVYKRHYQLVGCAALLIAAKYNDKKDRVPTVKELKSMCCSLYDDDMFIQMEWHVLQTLGWTIGHPTVDSFLQVATLDEAYDAEVEHMALYILEIALFHRDFVSKSSAELARAALALSRCILNRPQPRAAAWVAQYDSMTLVGLSQQLHQPSSVVARKYASAHYSRVSKVLEHFLTRQASLASYARCTPPVETPVESKPYNGEIGLATPQKSQQLTAVRHGIMTPPVTPDGATLQCQMASQDPHQVVPAVNIYSPSPAPEAEMQYMPTDAYQQQEAMYVAQLQQFPSQQMSIDSNFPAAM</sequence>
<dbReference type="OrthoDB" id="5590282at2759"/>
<dbReference type="GO" id="GO:0051301">
    <property type="term" value="P:cell division"/>
    <property type="evidence" value="ECO:0007669"/>
    <property type="project" value="UniProtKB-KW"/>
</dbReference>
<evidence type="ECO:0000256" key="5">
    <source>
        <dbReference type="RuleBase" id="RU000383"/>
    </source>
</evidence>
<feature type="domain" description="Cyclin-like" evidence="6">
    <location>
        <begin position="196"/>
        <end position="276"/>
    </location>
</feature>
<reference evidence="8" key="1">
    <citation type="submission" date="2022-11" db="EMBL/GenBank/DDBJ databases">
        <authorList>
            <person name="Petersen C."/>
        </authorList>
    </citation>
    <scope>NUCLEOTIDE SEQUENCE</scope>
    <source>
        <strain evidence="8">IBT 30761</strain>
    </source>
</reference>
<dbReference type="GeneID" id="81355819"/>
<keyword evidence="4" id="KW-0131">Cell cycle</keyword>
<dbReference type="SMART" id="SM00385">
    <property type="entry name" value="CYCLIN"/>
    <property type="match status" value="2"/>
</dbReference>
<dbReference type="InterPro" id="IPR006671">
    <property type="entry name" value="Cyclin_N"/>
</dbReference>
<dbReference type="FunFam" id="1.10.472.10:FF:000010">
    <property type="entry name" value="G1/S-specific cyclin Cln1"/>
    <property type="match status" value="1"/>
</dbReference>
<protein>
    <recommendedName>
        <fullName evidence="10">Cyclin N-terminal domain-containing protein</fullName>
    </recommendedName>
</protein>